<name>A0A6G8Q4Y7_9ACTN</name>
<dbReference type="PRINTS" id="PR00726">
    <property type="entry name" value="LEXASERPTASE"/>
</dbReference>
<keyword evidence="11" id="KW-0742">SOS response</keyword>
<keyword evidence="3" id="KW-0235">DNA replication</keyword>
<keyword evidence="2" id="KW-0678">Repressor</keyword>
<dbReference type="GO" id="GO:0045892">
    <property type="term" value="P:negative regulation of DNA-templated transcription"/>
    <property type="evidence" value="ECO:0007669"/>
    <property type="project" value="InterPro"/>
</dbReference>
<comment type="similarity">
    <text evidence="1 12">Belongs to the peptidase S24 family.</text>
</comment>
<evidence type="ECO:0000313" key="15">
    <source>
        <dbReference type="EMBL" id="QIN81526.1"/>
    </source>
</evidence>
<dbReference type="Proteomes" id="UP000501452">
    <property type="component" value="Chromosome"/>
</dbReference>
<dbReference type="SUPFAM" id="SSF51306">
    <property type="entry name" value="LexA/Signal peptidase"/>
    <property type="match status" value="1"/>
</dbReference>
<accession>A0A6G8Q4Y7</accession>
<evidence type="ECO:0000259" key="14">
    <source>
        <dbReference type="Pfam" id="PF01726"/>
    </source>
</evidence>
<dbReference type="InterPro" id="IPR006200">
    <property type="entry name" value="LexA"/>
</dbReference>
<dbReference type="InterPro" id="IPR006199">
    <property type="entry name" value="LexA_DNA-bd_dom"/>
</dbReference>
<dbReference type="GO" id="GO:0006260">
    <property type="term" value="P:DNA replication"/>
    <property type="evidence" value="ECO:0007669"/>
    <property type="project" value="UniProtKB-KW"/>
</dbReference>
<evidence type="ECO:0000313" key="16">
    <source>
        <dbReference type="Proteomes" id="UP000501452"/>
    </source>
</evidence>
<evidence type="ECO:0000259" key="13">
    <source>
        <dbReference type="Pfam" id="PF00717"/>
    </source>
</evidence>
<dbReference type="InterPro" id="IPR015927">
    <property type="entry name" value="Peptidase_S24_S26A/B/C"/>
</dbReference>
<dbReference type="InterPro" id="IPR011991">
    <property type="entry name" value="ArsR-like_HTH"/>
</dbReference>
<dbReference type="Gene3D" id="1.10.10.10">
    <property type="entry name" value="Winged helix-like DNA-binding domain superfamily/Winged helix DNA-binding domain"/>
    <property type="match status" value="1"/>
</dbReference>
<evidence type="ECO:0000256" key="1">
    <source>
        <dbReference type="ARBA" id="ARBA00007484"/>
    </source>
</evidence>
<evidence type="ECO:0000256" key="5">
    <source>
        <dbReference type="ARBA" id="ARBA00022801"/>
    </source>
</evidence>
<dbReference type="EC" id="3.4.21.88" evidence="15"/>
<dbReference type="Pfam" id="PF01726">
    <property type="entry name" value="LexA_DNA_bind"/>
    <property type="match status" value="1"/>
</dbReference>
<dbReference type="SUPFAM" id="SSF46785">
    <property type="entry name" value="Winged helix' DNA-binding domain"/>
    <property type="match status" value="1"/>
</dbReference>
<keyword evidence="9" id="KW-0804">Transcription</keyword>
<dbReference type="GO" id="GO:0004252">
    <property type="term" value="F:serine-type endopeptidase activity"/>
    <property type="evidence" value="ECO:0007669"/>
    <property type="project" value="UniProtKB-EC"/>
</dbReference>
<dbReference type="Pfam" id="PF00717">
    <property type="entry name" value="Peptidase_S24"/>
    <property type="match status" value="1"/>
</dbReference>
<dbReference type="CDD" id="cd06529">
    <property type="entry name" value="S24_LexA-like"/>
    <property type="match status" value="1"/>
</dbReference>
<evidence type="ECO:0000256" key="4">
    <source>
        <dbReference type="ARBA" id="ARBA00022763"/>
    </source>
</evidence>
<evidence type="ECO:0000256" key="9">
    <source>
        <dbReference type="ARBA" id="ARBA00023163"/>
    </source>
</evidence>
<evidence type="ECO:0000256" key="7">
    <source>
        <dbReference type="ARBA" id="ARBA00023015"/>
    </source>
</evidence>
<keyword evidence="16" id="KW-1185">Reference proteome</keyword>
<evidence type="ECO:0000256" key="8">
    <source>
        <dbReference type="ARBA" id="ARBA00023125"/>
    </source>
</evidence>
<keyword evidence="7" id="KW-0805">Transcription regulation</keyword>
<protein>
    <submittedName>
        <fullName evidence="15">Repressor LexA</fullName>
        <ecNumber evidence="15">3.4.21.88</ecNumber>
    </submittedName>
</protein>
<dbReference type="InterPro" id="IPR036390">
    <property type="entry name" value="WH_DNA-bd_sf"/>
</dbReference>
<evidence type="ECO:0000256" key="3">
    <source>
        <dbReference type="ARBA" id="ARBA00022705"/>
    </source>
</evidence>
<dbReference type="EMBL" id="CP045119">
    <property type="protein sequence ID" value="QIN81526.1"/>
    <property type="molecule type" value="Genomic_DNA"/>
</dbReference>
<evidence type="ECO:0000256" key="2">
    <source>
        <dbReference type="ARBA" id="ARBA00022491"/>
    </source>
</evidence>
<evidence type="ECO:0000256" key="6">
    <source>
        <dbReference type="ARBA" id="ARBA00022813"/>
    </source>
</evidence>
<keyword evidence="10" id="KW-0234">DNA repair</keyword>
<feature type="domain" description="LexA repressor DNA-binding" evidence="14">
    <location>
        <begin position="24"/>
        <end position="65"/>
    </location>
</feature>
<organism evidence="15 16">
    <name type="scientific">Rubrobacter tropicus</name>
    <dbReference type="NCBI Taxonomy" id="2653851"/>
    <lineage>
        <taxon>Bacteria</taxon>
        <taxon>Bacillati</taxon>
        <taxon>Actinomycetota</taxon>
        <taxon>Rubrobacteria</taxon>
        <taxon>Rubrobacterales</taxon>
        <taxon>Rubrobacteraceae</taxon>
        <taxon>Rubrobacter</taxon>
    </lineage>
</organism>
<dbReference type="InterPro" id="IPR036286">
    <property type="entry name" value="LexA/Signal_pep-like_sf"/>
</dbReference>
<dbReference type="GO" id="GO:0003677">
    <property type="term" value="F:DNA binding"/>
    <property type="evidence" value="ECO:0007669"/>
    <property type="project" value="UniProtKB-KW"/>
</dbReference>
<evidence type="ECO:0000256" key="12">
    <source>
        <dbReference type="RuleBase" id="RU003991"/>
    </source>
</evidence>
<keyword evidence="8" id="KW-0238">DNA-binding</keyword>
<gene>
    <name evidence="15" type="primary">lexA</name>
    <name evidence="15" type="ORF">GBA63_01960</name>
</gene>
<dbReference type="InterPro" id="IPR050077">
    <property type="entry name" value="LexA_repressor"/>
</dbReference>
<dbReference type="GO" id="GO:0006508">
    <property type="term" value="P:proteolysis"/>
    <property type="evidence" value="ECO:0007669"/>
    <property type="project" value="InterPro"/>
</dbReference>
<dbReference type="AlphaFoldDB" id="A0A6G8Q4Y7"/>
<reference evidence="15 16" key="1">
    <citation type="submission" date="2019-10" db="EMBL/GenBank/DDBJ databases">
        <title>Rubrobacter sp nov SCSIO 52090 isolated from a deep-sea sediment in the South China Sea.</title>
        <authorList>
            <person name="Chen R.W."/>
        </authorList>
    </citation>
    <scope>NUCLEOTIDE SEQUENCE [LARGE SCALE GENOMIC DNA]</scope>
    <source>
        <strain evidence="15 16">SCSIO 52909</strain>
    </source>
</reference>
<dbReference type="KEGG" id="rub:GBA63_01960"/>
<evidence type="ECO:0000256" key="10">
    <source>
        <dbReference type="ARBA" id="ARBA00023204"/>
    </source>
</evidence>
<dbReference type="NCBIfam" id="TIGR00498">
    <property type="entry name" value="lexA"/>
    <property type="match status" value="1"/>
</dbReference>
<proteinExistence type="inferred from homology"/>
<sequence length="217" mass="23512">MVPENWGKRLEMLRHLARLGAGGGGAPTVRELGEAVGLRSSQTAYKHLKKLEEAGYVEREGASRRARGIRLTGKGWEVVGEMPLLGRIAAGRGLEAVAAVDGAYSLAAELVGSRSGRRRYLLRVVGQSMIGAHIADGDLLVVEEDEDPADGEVVVALLRGGEEVTVKRIFRERGEAGEFVRLRPENGDHEDLVVPAEEAEVQGRVVYVVHPPRGRRP</sequence>
<dbReference type="RefSeq" id="WP_166172989.1">
    <property type="nucleotide sequence ID" value="NZ_CP045119.1"/>
</dbReference>
<dbReference type="PANTHER" id="PTHR33516">
    <property type="entry name" value="LEXA REPRESSOR"/>
    <property type="match status" value="1"/>
</dbReference>
<dbReference type="CDD" id="cd00090">
    <property type="entry name" value="HTH_ARSR"/>
    <property type="match status" value="1"/>
</dbReference>
<dbReference type="PANTHER" id="PTHR33516:SF2">
    <property type="entry name" value="LEXA REPRESSOR-RELATED"/>
    <property type="match status" value="1"/>
</dbReference>
<evidence type="ECO:0000256" key="11">
    <source>
        <dbReference type="ARBA" id="ARBA00023236"/>
    </source>
</evidence>
<keyword evidence="6 12" id="KW-0068">Autocatalytic cleavage</keyword>
<dbReference type="InterPro" id="IPR006197">
    <property type="entry name" value="Peptidase_S24_LexA"/>
</dbReference>
<dbReference type="Gene3D" id="2.10.109.10">
    <property type="entry name" value="Umud Fragment, subunit A"/>
    <property type="match status" value="1"/>
</dbReference>
<dbReference type="InterPro" id="IPR039418">
    <property type="entry name" value="LexA-like"/>
</dbReference>
<keyword evidence="5 12" id="KW-0378">Hydrolase</keyword>
<dbReference type="GO" id="GO:0006281">
    <property type="term" value="P:DNA repair"/>
    <property type="evidence" value="ECO:0007669"/>
    <property type="project" value="UniProtKB-KW"/>
</dbReference>
<keyword evidence="4" id="KW-0227">DNA damage</keyword>
<dbReference type="GO" id="GO:0009432">
    <property type="term" value="P:SOS response"/>
    <property type="evidence" value="ECO:0007669"/>
    <property type="project" value="UniProtKB-KW"/>
</dbReference>
<feature type="domain" description="Peptidase S24/S26A/S26B/S26C" evidence="13">
    <location>
        <begin position="83"/>
        <end position="206"/>
    </location>
</feature>
<dbReference type="InterPro" id="IPR036388">
    <property type="entry name" value="WH-like_DNA-bd_sf"/>
</dbReference>